<keyword evidence="2" id="KW-1185">Reference proteome</keyword>
<protein>
    <submittedName>
        <fullName evidence="1">Uncharacterized protein</fullName>
    </submittedName>
</protein>
<dbReference type="EMBL" id="CM056741">
    <property type="protein sequence ID" value="KAJ8688001.1"/>
    <property type="molecule type" value="Genomic_DNA"/>
</dbReference>
<sequence length="336" mass="38088">MAFLRVISLVCLLSLSEALSTTIKLSSGYEMPSMAFCPWLIETENVADAVTTALNSGYRHIDTHYFLGHERYIAQAIKKYIQNGGKREDLFITTRTPIFANRASDVEKYLKLSLEYLEIDYIDMYCLMEPWAVMKDPVRVPANDAIIFLDNGTIALDYEVDHIATWKALESQLEAGLVRSIGLHDFNVDQTLNVINNCNIKPSYLSMEGQLYNQPNELHSLCKEHNIAIGVLGFHGVTPVWEPFLTKKYMSLQPVQENPIVKDIAKNHGKTAIQVLTRHLLQEGYILLLIGMQQPELIKEIFASYDFELTQNELEQLDGLNKGEDGRLISDFNLPG</sequence>
<evidence type="ECO:0000313" key="2">
    <source>
        <dbReference type="Proteomes" id="UP001239111"/>
    </source>
</evidence>
<feature type="non-terminal residue" evidence="1">
    <location>
        <position position="336"/>
    </location>
</feature>
<gene>
    <name evidence="1" type="ORF">QAD02_023796</name>
</gene>
<name>A0ACC2PZ16_9HYME</name>
<organism evidence="1 2">
    <name type="scientific">Eretmocerus hayati</name>
    <dbReference type="NCBI Taxonomy" id="131215"/>
    <lineage>
        <taxon>Eukaryota</taxon>
        <taxon>Metazoa</taxon>
        <taxon>Ecdysozoa</taxon>
        <taxon>Arthropoda</taxon>
        <taxon>Hexapoda</taxon>
        <taxon>Insecta</taxon>
        <taxon>Pterygota</taxon>
        <taxon>Neoptera</taxon>
        <taxon>Endopterygota</taxon>
        <taxon>Hymenoptera</taxon>
        <taxon>Apocrita</taxon>
        <taxon>Proctotrupomorpha</taxon>
        <taxon>Chalcidoidea</taxon>
        <taxon>Aphelinidae</taxon>
        <taxon>Aphelininae</taxon>
        <taxon>Eretmocerus</taxon>
    </lineage>
</organism>
<accession>A0ACC2PZ16</accession>
<dbReference type="Proteomes" id="UP001239111">
    <property type="component" value="Chromosome 1"/>
</dbReference>
<comment type="caution">
    <text evidence="1">The sequence shown here is derived from an EMBL/GenBank/DDBJ whole genome shotgun (WGS) entry which is preliminary data.</text>
</comment>
<reference evidence="1" key="1">
    <citation type="submission" date="2023-04" db="EMBL/GenBank/DDBJ databases">
        <title>A chromosome-level genome assembly of the parasitoid wasp Eretmocerus hayati.</title>
        <authorList>
            <person name="Zhong Y."/>
            <person name="Liu S."/>
            <person name="Liu Y."/>
        </authorList>
    </citation>
    <scope>NUCLEOTIDE SEQUENCE</scope>
    <source>
        <strain evidence="1">ZJU_SS_LIU_2023</strain>
    </source>
</reference>
<proteinExistence type="predicted"/>
<evidence type="ECO:0000313" key="1">
    <source>
        <dbReference type="EMBL" id="KAJ8688001.1"/>
    </source>
</evidence>